<feature type="chain" id="PRO_5046154002" evidence="1">
    <location>
        <begin position="29"/>
        <end position="87"/>
    </location>
</feature>
<feature type="signal peptide" evidence="1">
    <location>
        <begin position="1"/>
        <end position="28"/>
    </location>
</feature>
<sequence length="87" mass="9207">MKHPILKTLIALTLTTGLTHIASPPTQAQNITSANTTPTAELPDLARQAVIRQATLDTNIPLTDLEILSAFATTWGNGCMGISRPGQ</sequence>
<dbReference type="EMBL" id="JAIHOM010000180">
    <property type="protein sequence ID" value="MCW6038802.1"/>
    <property type="molecule type" value="Genomic_DNA"/>
</dbReference>
<proteinExistence type="predicted"/>
<evidence type="ECO:0000313" key="2">
    <source>
        <dbReference type="EMBL" id="MCW6038802.1"/>
    </source>
</evidence>
<evidence type="ECO:0000256" key="1">
    <source>
        <dbReference type="SAM" id="SignalP"/>
    </source>
</evidence>
<name>A0ABT3LCE6_9CYAN</name>
<comment type="caution">
    <text evidence="2">The sequence shown here is derived from an EMBL/GenBank/DDBJ whole genome shotgun (WGS) entry which is preliminary data.</text>
</comment>
<dbReference type="Proteomes" id="UP001526426">
    <property type="component" value="Unassembled WGS sequence"/>
</dbReference>
<protein>
    <submittedName>
        <fullName evidence="2">Uncharacterized protein</fullName>
    </submittedName>
</protein>
<feature type="non-terminal residue" evidence="2">
    <location>
        <position position="87"/>
    </location>
</feature>
<evidence type="ECO:0000313" key="3">
    <source>
        <dbReference type="Proteomes" id="UP001526426"/>
    </source>
</evidence>
<organism evidence="2 3">
    <name type="scientific">Spirulina subsalsa FACHB-351</name>
    <dbReference type="NCBI Taxonomy" id="234711"/>
    <lineage>
        <taxon>Bacteria</taxon>
        <taxon>Bacillati</taxon>
        <taxon>Cyanobacteriota</taxon>
        <taxon>Cyanophyceae</taxon>
        <taxon>Spirulinales</taxon>
        <taxon>Spirulinaceae</taxon>
        <taxon>Spirulina</taxon>
    </lineage>
</organism>
<gene>
    <name evidence="2" type="ORF">K4A83_21385</name>
</gene>
<accession>A0ABT3LCE6</accession>
<keyword evidence="1" id="KW-0732">Signal</keyword>
<reference evidence="2 3" key="1">
    <citation type="submission" date="2021-08" db="EMBL/GenBank/DDBJ databases">
        <title>Draft genome sequence of Spirulina subsalsa with high tolerance to salinity and hype-accumulation of phycocyanin.</title>
        <authorList>
            <person name="Pei H."/>
            <person name="Jiang L."/>
        </authorList>
    </citation>
    <scope>NUCLEOTIDE SEQUENCE [LARGE SCALE GENOMIC DNA]</scope>
    <source>
        <strain evidence="2 3">FACHB-351</strain>
    </source>
</reference>
<keyword evidence="3" id="KW-1185">Reference proteome</keyword>